<keyword evidence="3" id="KW-1185">Reference proteome</keyword>
<reference evidence="2" key="3">
    <citation type="journal article" date="2017" name="Nature">
        <title>Genome sequence of the progenitor of the wheat D genome Aegilops tauschii.</title>
        <authorList>
            <person name="Luo M.C."/>
            <person name="Gu Y.Q."/>
            <person name="Puiu D."/>
            <person name="Wang H."/>
            <person name="Twardziok S.O."/>
            <person name="Deal K.R."/>
            <person name="Huo N."/>
            <person name="Zhu T."/>
            <person name="Wang L."/>
            <person name="Wang Y."/>
            <person name="McGuire P.E."/>
            <person name="Liu S."/>
            <person name="Long H."/>
            <person name="Ramasamy R.K."/>
            <person name="Rodriguez J.C."/>
            <person name="Van S.L."/>
            <person name="Yuan L."/>
            <person name="Wang Z."/>
            <person name="Xia Z."/>
            <person name="Xiao L."/>
            <person name="Anderson O.D."/>
            <person name="Ouyang S."/>
            <person name="Liang Y."/>
            <person name="Zimin A.V."/>
            <person name="Pertea G."/>
            <person name="Qi P."/>
            <person name="Bennetzen J.L."/>
            <person name="Dai X."/>
            <person name="Dawson M.W."/>
            <person name="Muller H.G."/>
            <person name="Kugler K."/>
            <person name="Rivarola-Duarte L."/>
            <person name="Spannagl M."/>
            <person name="Mayer K.F.X."/>
            <person name="Lu F.H."/>
            <person name="Bevan M.W."/>
            <person name="Leroy P."/>
            <person name="Li P."/>
            <person name="You F.M."/>
            <person name="Sun Q."/>
            <person name="Liu Z."/>
            <person name="Lyons E."/>
            <person name="Wicker T."/>
            <person name="Salzberg S.L."/>
            <person name="Devos K.M."/>
            <person name="Dvorak J."/>
        </authorList>
    </citation>
    <scope>NUCLEOTIDE SEQUENCE [LARGE SCALE GENOMIC DNA]</scope>
    <source>
        <strain evidence="2">cv. AL8/78</strain>
    </source>
</reference>
<reference evidence="3" key="2">
    <citation type="journal article" date="2017" name="Nat. Plants">
        <title>The Aegilops tauschii genome reveals multiple impacts of transposons.</title>
        <authorList>
            <person name="Zhao G."/>
            <person name="Zou C."/>
            <person name="Li K."/>
            <person name="Wang K."/>
            <person name="Li T."/>
            <person name="Gao L."/>
            <person name="Zhang X."/>
            <person name="Wang H."/>
            <person name="Yang Z."/>
            <person name="Liu X."/>
            <person name="Jiang W."/>
            <person name="Mao L."/>
            <person name="Kong X."/>
            <person name="Jiao Y."/>
            <person name="Jia J."/>
        </authorList>
    </citation>
    <scope>NUCLEOTIDE SEQUENCE [LARGE SCALE GENOMIC DNA]</scope>
    <source>
        <strain evidence="3">cv. AL8/78</strain>
    </source>
</reference>
<accession>A0A453AQU4</accession>
<evidence type="ECO:0000313" key="3">
    <source>
        <dbReference type="Proteomes" id="UP000015105"/>
    </source>
</evidence>
<name>A0A453AQU4_AEGTS</name>
<proteinExistence type="predicted"/>
<reference evidence="2" key="5">
    <citation type="journal article" date="2021" name="G3 (Bethesda)">
        <title>Aegilops tauschii genome assembly Aet v5.0 features greater sequence contiguity and improved annotation.</title>
        <authorList>
            <person name="Wang L."/>
            <person name="Zhu T."/>
            <person name="Rodriguez J.C."/>
            <person name="Deal K.R."/>
            <person name="Dubcovsky J."/>
            <person name="McGuire P.E."/>
            <person name="Lux T."/>
            <person name="Spannagl M."/>
            <person name="Mayer K.F.X."/>
            <person name="Baldrich P."/>
            <person name="Meyers B.C."/>
            <person name="Huo N."/>
            <person name="Gu Y.Q."/>
            <person name="Zhou H."/>
            <person name="Devos K.M."/>
            <person name="Bennetzen J.L."/>
            <person name="Unver T."/>
            <person name="Budak H."/>
            <person name="Gulick P.J."/>
            <person name="Galiba G."/>
            <person name="Kalapos B."/>
            <person name="Nelson D.R."/>
            <person name="Li P."/>
            <person name="You F.M."/>
            <person name="Luo M.C."/>
            <person name="Dvorak J."/>
        </authorList>
    </citation>
    <scope>NUCLEOTIDE SEQUENCE [LARGE SCALE GENOMIC DNA]</scope>
    <source>
        <strain evidence="2">cv. AL8/78</strain>
    </source>
</reference>
<sequence length="69" mass="8084">MRTSWTSEGIRDARQQGTSLGPVGSQYTFRLMMSRFFYVDAPLWCCMNHDFFDILIIFVFNEYNACNSP</sequence>
<dbReference type="Gramene" id="AET2Gv20227800.1">
    <property type="protein sequence ID" value="AET2Gv20227800.1"/>
    <property type="gene ID" value="AET2Gv20227800"/>
</dbReference>
<organism evidence="2 3">
    <name type="scientific">Aegilops tauschii subsp. strangulata</name>
    <name type="common">Goatgrass</name>
    <dbReference type="NCBI Taxonomy" id="200361"/>
    <lineage>
        <taxon>Eukaryota</taxon>
        <taxon>Viridiplantae</taxon>
        <taxon>Streptophyta</taxon>
        <taxon>Embryophyta</taxon>
        <taxon>Tracheophyta</taxon>
        <taxon>Spermatophyta</taxon>
        <taxon>Magnoliopsida</taxon>
        <taxon>Liliopsida</taxon>
        <taxon>Poales</taxon>
        <taxon>Poaceae</taxon>
        <taxon>BOP clade</taxon>
        <taxon>Pooideae</taxon>
        <taxon>Triticodae</taxon>
        <taxon>Triticeae</taxon>
        <taxon>Triticinae</taxon>
        <taxon>Aegilops</taxon>
    </lineage>
</organism>
<dbReference type="AlphaFoldDB" id="A0A453AQU4"/>
<dbReference type="EnsemblPlants" id="AET2Gv20227800.1">
    <property type="protein sequence ID" value="AET2Gv20227800.1"/>
    <property type="gene ID" value="AET2Gv20227800"/>
</dbReference>
<evidence type="ECO:0000256" key="1">
    <source>
        <dbReference type="SAM" id="MobiDB-lite"/>
    </source>
</evidence>
<reference evidence="3" key="1">
    <citation type="journal article" date="2014" name="Science">
        <title>Ancient hybridizations among the ancestral genomes of bread wheat.</title>
        <authorList>
            <consortium name="International Wheat Genome Sequencing Consortium,"/>
            <person name="Marcussen T."/>
            <person name="Sandve S.R."/>
            <person name="Heier L."/>
            <person name="Spannagl M."/>
            <person name="Pfeifer M."/>
            <person name="Jakobsen K.S."/>
            <person name="Wulff B.B."/>
            <person name="Steuernagel B."/>
            <person name="Mayer K.F."/>
            <person name="Olsen O.A."/>
        </authorList>
    </citation>
    <scope>NUCLEOTIDE SEQUENCE [LARGE SCALE GENOMIC DNA]</scope>
    <source>
        <strain evidence="3">cv. AL8/78</strain>
    </source>
</reference>
<feature type="region of interest" description="Disordered" evidence="1">
    <location>
        <begin position="1"/>
        <end position="21"/>
    </location>
</feature>
<protein>
    <submittedName>
        <fullName evidence="2">Uncharacterized protein</fullName>
    </submittedName>
</protein>
<evidence type="ECO:0000313" key="2">
    <source>
        <dbReference type="EnsemblPlants" id="AET2Gv20227800.1"/>
    </source>
</evidence>
<dbReference type="Proteomes" id="UP000015105">
    <property type="component" value="Chromosome 2D"/>
</dbReference>
<reference evidence="2" key="4">
    <citation type="submission" date="2019-03" db="UniProtKB">
        <authorList>
            <consortium name="EnsemblPlants"/>
        </authorList>
    </citation>
    <scope>IDENTIFICATION</scope>
</reference>